<dbReference type="Proteomes" id="UP001597013">
    <property type="component" value="Unassembled WGS sequence"/>
</dbReference>
<protein>
    <submittedName>
        <fullName evidence="1">Uncharacterized protein</fullName>
    </submittedName>
</protein>
<reference evidence="2" key="1">
    <citation type="journal article" date="2019" name="Int. J. Syst. Evol. Microbiol.">
        <title>The Global Catalogue of Microorganisms (GCM) 10K type strain sequencing project: providing services to taxonomists for standard genome sequencing and annotation.</title>
        <authorList>
            <consortium name="The Broad Institute Genomics Platform"/>
            <consortium name="The Broad Institute Genome Sequencing Center for Infectious Disease"/>
            <person name="Wu L."/>
            <person name="Ma J."/>
        </authorList>
    </citation>
    <scope>NUCLEOTIDE SEQUENCE [LARGE SCALE GENOMIC DNA]</scope>
    <source>
        <strain evidence="2">CCUG 62215</strain>
    </source>
</reference>
<name>A0ABW3N867_9FLAO</name>
<sequence>MSRLFSISLSFVILIQSFGIGLADLTQIDEFIEHAQFHSEQYGDNVFVFISKHYGELKAEHNKEHQEEKEDHEQLPFQHQTHISSITACVLDSKKDEFKTPEFSEFRTHNFYYKEPSSSLHLEGLFQPPRQA</sequence>
<organism evidence="1 2">
    <name type="scientific">Winogradskyella litorisediminis</name>
    <dbReference type="NCBI Taxonomy" id="1156618"/>
    <lineage>
        <taxon>Bacteria</taxon>
        <taxon>Pseudomonadati</taxon>
        <taxon>Bacteroidota</taxon>
        <taxon>Flavobacteriia</taxon>
        <taxon>Flavobacteriales</taxon>
        <taxon>Flavobacteriaceae</taxon>
        <taxon>Winogradskyella</taxon>
    </lineage>
</organism>
<keyword evidence="2" id="KW-1185">Reference proteome</keyword>
<proteinExistence type="predicted"/>
<comment type="caution">
    <text evidence="1">The sequence shown here is derived from an EMBL/GenBank/DDBJ whole genome shotgun (WGS) entry which is preliminary data.</text>
</comment>
<evidence type="ECO:0000313" key="1">
    <source>
        <dbReference type="EMBL" id="MFD1063128.1"/>
    </source>
</evidence>
<accession>A0ABW3N867</accession>
<dbReference type="RefSeq" id="WP_386129604.1">
    <property type="nucleotide sequence ID" value="NZ_JBHTJL010000009.1"/>
</dbReference>
<gene>
    <name evidence="1" type="ORF">ACFQ1Q_07705</name>
</gene>
<dbReference type="EMBL" id="JBHTJL010000009">
    <property type="protein sequence ID" value="MFD1063128.1"/>
    <property type="molecule type" value="Genomic_DNA"/>
</dbReference>
<evidence type="ECO:0000313" key="2">
    <source>
        <dbReference type="Proteomes" id="UP001597013"/>
    </source>
</evidence>